<dbReference type="OrthoDB" id="4578807at2"/>
<reference evidence="2 3" key="1">
    <citation type="submission" date="2016-01" db="EMBL/GenBank/DDBJ databases">
        <title>Amycolatopsis coloradensis genome sequencing and assembly.</title>
        <authorList>
            <person name="Mayilraj S."/>
        </authorList>
    </citation>
    <scope>NUCLEOTIDE SEQUENCE [LARGE SCALE GENOMIC DNA]</scope>
    <source>
        <strain evidence="2 3">DSM 44225</strain>
    </source>
</reference>
<feature type="transmembrane region" description="Helical" evidence="1">
    <location>
        <begin position="6"/>
        <end position="25"/>
    </location>
</feature>
<gene>
    <name evidence="2" type="ORF">BS329_32820</name>
</gene>
<comment type="caution">
    <text evidence="2">The sequence shown here is derived from an EMBL/GenBank/DDBJ whole genome shotgun (WGS) entry which is preliminary data.</text>
</comment>
<dbReference type="Proteomes" id="UP000187486">
    <property type="component" value="Unassembled WGS sequence"/>
</dbReference>
<dbReference type="RefSeq" id="WP_076165909.1">
    <property type="nucleotide sequence ID" value="NZ_JBEZVB010000025.1"/>
</dbReference>
<name>A0A1R0KHJ9_9PSEU</name>
<accession>A0A1R0KHJ9</accession>
<proteinExistence type="predicted"/>
<protein>
    <submittedName>
        <fullName evidence="2">Uncharacterized protein</fullName>
    </submittedName>
</protein>
<feature type="transmembrane region" description="Helical" evidence="1">
    <location>
        <begin position="127"/>
        <end position="145"/>
    </location>
</feature>
<keyword evidence="1" id="KW-0472">Membrane</keyword>
<dbReference type="EMBL" id="MQUQ01000020">
    <property type="protein sequence ID" value="OLZ45232.1"/>
    <property type="molecule type" value="Genomic_DNA"/>
</dbReference>
<dbReference type="STRING" id="76021.BS329_32820"/>
<organism evidence="2 3">
    <name type="scientific">Amycolatopsis coloradensis</name>
    <dbReference type="NCBI Taxonomy" id="76021"/>
    <lineage>
        <taxon>Bacteria</taxon>
        <taxon>Bacillati</taxon>
        <taxon>Actinomycetota</taxon>
        <taxon>Actinomycetes</taxon>
        <taxon>Pseudonocardiales</taxon>
        <taxon>Pseudonocardiaceae</taxon>
        <taxon>Amycolatopsis</taxon>
    </lineage>
</organism>
<evidence type="ECO:0000313" key="2">
    <source>
        <dbReference type="EMBL" id="OLZ45232.1"/>
    </source>
</evidence>
<evidence type="ECO:0000256" key="1">
    <source>
        <dbReference type="SAM" id="Phobius"/>
    </source>
</evidence>
<keyword evidence="1" id="KW-0812">Transmembrane</keyword>
<keyword evidence="1" id="KW-1133">Transmembrane helix</keyword>
<evidence type="ECO:0000313" key="3">
    <source>
        <dbReference type="Proteomes" id="UP000187486"/>
    </source>
</evidence>
<dbReference type="AlphaFoldDB" id="A0A1R0KHJ9"/>
<keyword evidence="3" id="KW-1185">Reference proteome</keyword>
<sequence length="162" mass="18894">MIHIEYVIAWSAFLGGWLLVAGPMYQGALELREESERFEDLRSVQTRRPAGGTPRSRWWWLVPPVAVIKERRRRKKIQREFMKTLTAGQRRTMTTFANKAKGWFIVCAGAFFIALKETWHLNHLYHWPLWTYLALVLVPLVLSFAHTSRGVRLTVLIMGAEE</sequence>